<dbReference type="GO" id="GO:0005509">
    <property type="term" value="F:calcium ion binding"/>
    <property type="evidence" value="ECO:0007669"/>
    <property type="project" value="InterPro"/>
</dbReference>
<dbReference type="WBParaSite" id="SMRG1_41460.1">
    <property type="protein sequence ID" value="SMRG1_41460.1"/>
    <property type="gene ID" value="SMRG1_41460"/>
</dbReference>
<evidence type="ECO:0000313" key="5">
    <source>
        <dbReference type="WBParaSite" id="SMRG1_41460.1"/>
    </source>
</evidence>
<name>A0A183LVJ5_9TREM</name>
<dbReference type="SMART" id="SM01375">
    <property type="entry name" value="Dynein_light"/>
    <property type="match status" value="1"/>
</dbReference>
<dbReference type="SUPFAM" id="SSF47473">
    <property type="entry name" value="EF-hand"/>
    <property type="match status" value="1"/>
</dbReference>
<reference evidence="5" key="2">
    <citation type="submission" date="2023-11" db="UniProtKB">
        <authorList>
            <consortium name="WormBaseParasite"/>
        </authorList>
    </citation>
    <scope>IDENTIFICATION</scope>
</reference>
<dbReference type="InterPro" id="IPR037177">
    <property type="entry name" value="DLC_sf"/>
</dbReference>
<dbReference type="InterPro" id="IPR001372">
    <property type="entry name" value="Dynein_light_chain_typ-1/2"/>
</dbReference>
<keyword evidence="1" id="KW-0106">Calcium</keyword>
<accession>A0A183LVJ5</accession>
<dbReference type="InterPro" id="IPR002048">
    <property type="entry name" value="EF_hand_dom"/>
</dbReference>
<dbReference type="OrthoDB" id="26525at2759"/>
<dbReference type="Gene3D" id="1.10.238.10">
    <property type="entry name" value="EF-hand"/>
    <property type="match status" value="1"/>
</dbReference>
<dbReference type="AlphaFoldDB" id="A0A183LVJ5"/>
<gene>
    <name evidence="3" type="ORF">SMRZ_LOCUS7820</name>
</gene>
<dbReference type="Pfam" id="PF13499">
    <property type="entry name" value="EF-hand_7"/>
    <property type="match status" value="1"/>
</dbReference>
<evidence type="ECO:0000256" key="1">
    <source>
        <dbReference type="ARBA" id="ARBA00022837"/>
    </source>
</evidence>
<dbReference type="PROSITE" id="PS50222">
    <property type="entry name" value="EF_HAND_2"/>
    <property type="match status" value="1"/>
</dbReference>
<organism evidence="3 4">
    <name type="scientific">Schistosoma margrebowiei</name>
    <dbReference type="NCBI Taxonomy" id="48269"/>
    <lineage>
        <taxon>Eukaryota</taxon>
        <taxon>Metazoa</taxon>
        <taxon>Spiralia</taxon>
        <taxon>Lophotrochozoa</taxon>
        <taxon>Platyhelminthes</taxon>
        <taxon>Trematoda</taxon>
        <taxon>Digenea</taxon>
        <taxon>Strigeidida</taxon>
        <taxon>Schistosomatoidea</taxon>
        <taxon>Schistosomatidae</taxon>
        <taxon>Schistosoma</taxon>
    </lineage>
</organism>
<dbReference type="InterPro" id="IPR018247">
    <property type="entry name" value="EF_Hand_1_Ca_BS"/>
</dbReference>
<feature type="domain" description="EF-hand" evidence="2">
    <location>
        <begin position="37"/>
        <end position="72"/>
    </location>
</feature>
<evidence type="ECO:0000259" key="2">
    <source>
        <dbReference type="PROSITE" id="PS50222"/>
    </source>
</evidence>
<dbReference type="EMBL" id="UZAI01003241">
    <property type="protein sequence ID" value="VDO78243.1"/>
    <property type="molecule type" value="Genomic_DNA"/>
</dbReference>
<dbReference type="Proteomes" id="UP000277204">
    <property type="component" value="Unassembled WGS sequence"/>
</dbReference>
<dbReference type="SMART" id="SM00054">
    <property type="entry name" value="EFh"/>
    <property type="match status" value="1"/>
</dbReference>
<dbReference type="STRING" id="48269.A0A183LVJ5"/>
<dbReference type="PROSITE" id="PS00018">
    <property type="entry name" value="EF_HAND_1"/>
    <property type="match status" value="1"/>
</dbReference>
<dbReference type="GO" id="GO:0007017">
    <property type="term" value="P:microtubule-based process"/>
    <property type="evidence" value="ECO:0007669"/>
    <property type="project" value="InterPro"/>
</dbReference>
<dbReference type="InterPro" id="IPR011992">
    <property type="entry name" value="EF-hand-dom_pair"/>
</dbReference>
<dbReference type="Pfam" id="PF01221">
    <property type="entry name" value="Dynein_light"/>
    <property type="match status" value="1"/>
</dbReference>
<dbReference type="Proteomes" id="UP000050790">
    <property type="component" value="Unassembled WGS sequence"/>
</dbReference>
<protein>
    <submittedName>
        <fullName evidence="5">EF-hand domain-containing protein</fullName>
    </submittedName>
</protein>
<evidence type="ECO:0000313" key="4">
    <source>
        <dbReference type="Proteomes" id="UP000277204"/>
    </source>
</evidence>
<evidence type="ECO:0000313" key="3">
    <source>
        <dbReference type="EMBL" id="VDO78243.1"/>
    </source>
</evidence>
<dbReference type="CDD" id="cd21454">
    <property type="entry name" value="DLC-like_TAL"/>
    <property type="match status" value="1"/>
</dbReference>
<reference evidence="3 4" key="1">
    <citation type="submission" date="2018-11" db="EMBL/GenBank/DDBJ databases">
        <authorList>
            <consortium name="Pathogen Informatics"/>
        </authorList>
    </citation>
    <scope>NUCLEOTIDE SEQUENCE [LARGE SCALE GENOMIC DNA]</scope>
    <source>
        <strain evidence="3 4">Zambia</strain>
    </source>
</reference>
<dbReference type="GO" id="GO:0030286">
    <property type="term" value="C:dynein complex"/>
    <property type="evidence" value="ECO:0007669"/>
    <property type="project" value="InterPro"/>
</dbReference>
<sequence length="184" mass="21667">MDSPMEKFIQIYLTLIRDNDESVETSKLSESCRREKLDMKQVNDWIALFDVDKDQKITFEEFCRGLGLKQNEMRIERNHIKTVQSGKEPNLPEGVKIIASTMPKPKQVEVTLLYKDIFDGVKKDPDMNKVVKTFKSELEKRYGRVWQVNAVTHSYWASFSHEPFQSIQFQYENKIILAWRTPSN</sequence>
<proteinExistence type="predicted"/>
<dbReference type="Gene3D" id="3.30.740.10">
    <property type="entry name" value="Protein Inhibitor Of Neuronal Nitric Oxide Synthase"/>
    <property type="match status" value="1"/>
</dbReference>
<dbReference type="SUPFAM" id="SSF54648">
    <property type="entry name" value="DLC"/>
    <property type="match status" value="1"/>
</dbReference>
<keyword evidence="4" id="KW-1185">Reference proteome</keyword>